<evidence type="ECO:0000256" key="1">
    <source>
        <dbReference type="SAM" id="SignalP"/>
    </source>
</evidence>
<keyword evidence="1" id="KW-0732">Signal</keyword>
<gene>
    <name evidence="2" type="ORF">DSTB1V02_LOCUS5571</name>
</gene>
<dbReference type="Proteomes" id="UP000677054">
    <property type="component" value="Unassembled WGS sequence"/>
</dbReference>
<dbReference type="AlphaFoldDB" id="A0A7R8X9E3"/>
<dbReference type="OrthoDB" id="5565075at2759"/>
<dbReference type="EMBL" id="CAJPEV010000929">
    <property type="protein sequence ID" value="CAG0889572.1"/>
    <property type="molecule type" value="Genomic_DNA"/>
</dbReference>
<evidence type="ECO:0000313" key="3">
    <source>
        <dbReference type="Proteomes" id="UP000677054"/>
    </source>
</evidence>
<protein>
    <submittedName>
        <fullName evidence="2">Uncharacterized protein</fullName>
    </submittedName>
</protein>
<sequence>MKFLFALFALCAVAYANPMNQKSCPGWLPCCRGTPAQCDLCIDLCCAISHDVQSVSHVGSNTCECYFYNCLKECLSQLHDGDIRKREPPTGNDILCRDLAPPSLLYWEQVFSRPRHRSGEAEPAPDLLALRSTDLHSQVRQLRGRPDLPHENIRGESGGPLVVYVNGIAYAMGVDSHRVSICGLLPVRYTRVTADVVFIYDAVLNG</sequence>
<evidence type="ECO:0000313" key="2">
    <source>
        <dbReference type="EMBL" id="CAD7245704.1"/>
    </source>
</evidence>
<feature type="signal peptide" evidence="1">
    <location>
        <begin position="1"/>
        <end position="16"/>
    </location>
</feature>
<feature type="chain" id="PRO_5036209115" evidence="1">
    <location>
        <begin position="17"/>
        <end position="206"/>
    </location>
</feature>
<organism evidence="2">
    <name type="scientific">Darwinula stevensoni</name>
    <dbReference type="NCBI Taxonomy" id="69355"/>
    <lineage>
        <taxon>Eukaryota</taxon>
        <taxon>Metazoa</taxon>
        <taxon>Ecdysozoa</taxon>
        <taxon>Arthropoda</taxon>
        <taxon>Crustacea</taxon>
        <taxon>Oligostraca</taxon>
        <taxon>Ostracoda</taxon>
        <taxon>Podocopa</taxon>
        <taxon>Podocopida</taxon>
        <taxon>Darwinulocopina</taxon>
        <taxon>Darwinuloidea</taxon>
        <taxon>Darwinulidae</taxon>
        <taxon>Darwinula</taxon>
    </lineage>
</organism>
<proteinExistence type="predicted"/>
<name>A0A7R8X9E3_9CRUS</name>
<dbReference type="SUPFAM" id="SSF50494">
    <property type="entry name" value="Trypsin-like serine proteases"/>
    <property type="match status" value="1"/>
</dbReference>
<accession>A0A7R8X9E3</accession>
<reference evidence="2" key="1">
    <citation type="submission" date="2020-11" db="EMBL/GenBank/DDBJ databases">
        <authorList>
            <person name="Tran Van P."/>
        </authorList>
    </citation>
    <scope>NUCLEOTIDE SEQUENCE</scope>
</reference>
<dbReference type="EMBL" id="LR900446">
    <property type="protein sequence ID" value="CAD7245704.1"/>
    <property type="molecule type" value="Genomic_DNA"/>
</dbReference>
<keyword evidence="3" id="KW-1185">Reference proteome</keyword>
<dbReference type="InterPro" id="IPR009003">
    <property type="entry name" value="Peptidase_S1_PA"/>
</dbReference>